<evidence type="ECO:0000259" key="5">
    <source>
        <dbReference type="PROSITE" id="PS51015"/>
    </source>
</evidence>
<evidence type="ECO:0000313" key="7">
    <source>
        <dbReference type="Proteomes" id="UP000008021"/>
    </source>
</evidence>
<dbReference type="PROSITE" id="PS51015">
    <property type="entry name" value="YDG"/>
    <property type="match status" value="2"/>
</dbReference>
<evidence type="ECO:0000256" key="4">
    <source>
        <dbReference type="SAM" id="MobiDB-lite"/>
    </source>
</evidence>
<dbReference type="SUPFAM" id="SSF88697">
    <property type="entry name" value="PUA domain-like"/>
    <property type="match status" value="2"/>
</dbReference>
<comment type="subcellular location">
    <subcellularLocation>
        <location evidence="1">Chromosome</location>
    </subcellularLocation>
    <subcellularLocation>
        <location evidence="3">Nucleus</location>
    </subcellularLocation>
</comment>
<dbReference type="GO" id="GO:0005634">
    <property type="term" value="C:nucleus"/>
    <property type="evidence" value="ECO:0007669"/>
    <property type="project" value="UniProtKB-SubCell"/>
</dbReference>
<dbReference type="GO" id="GO:0005694">
    <property type="term" value="C:chromosome"/>
    <property type="evidence" value="ECO:0007669"/>
    <property type="project" value="UniProtKB-SubCell"/>
</dbReference>
<dbReference type="Gramene" id="OMERI08G11880.1">
    <property type="protein sequence ID" value="OMERI08G11880.1"/>
    <property type="gene ID" value="OMERI08G11880"/>
</dbReference>
<organism evidence="6">
    <name type="scientific">Oryza meridionalis</name>
    <dbReference type="NCBI Taxonomy" id="40149"/>
    <lineage>
        <taxon>Eukaryota</taxon>
        <taxon>Viridiplantae</taxon>
        <taxon>Streptophyta</taxon>
        <taxon>Embryophyta</taxon>
        <taxon>Tracheophyta</taxon>
        <taxon>Spermatophyta</taxon>
        <taxon>Magnoliopsida</taxon>
        <taxon>Liliopsida</taxon>
        <taxon>Poales</taxon>
        <taxon>Poaceae</taxon>
        <taxon>BOP clade</taxon>
        <taxon>Oryzoideae</taxon>
        <taxon>Oryzeae</taxon>
        <taxon>Oryzinae</taxon>
        <taxon>Oryza</taxon>
    </lineage>
</organism>
<feature type="domain" description="YDG" evidence="5">
    <location>
        <begin position="287"/>
        <end position="437"/>
    </location>
</feature>
<dbReference type="SMART" id="SM00466">
    <property type="entry name" value="SRA"/>
    <property type="match status" value="2"/>
</dbReference>
<evidence type="ECO:0000256" key="1">
    <source>
        <dbReference type="ARBA" id="ARBA00004286"/>
    </source>
</evidence>
<proteinExistence type="predicted"/>
<dbReference type="GO" id="GO:0042054">
    <property type="term" value="F:histone methyltransferase activity"/>
    <property type="evidence" value="ECO:0007669"/>
    <property type="project" value="TreeGrafter"/>
</dbReference>
<evidence type="ECO:0000313" key="6">
    <source>
        <dbReference type="EnsemblPlants" id="OMERI08G11880.1"/>
    </source>
</evidence>
<keyword evidence="2 3" id="KW-0539">Nucleus</keyword>
<dbReference type="PANTHER" id="PTHR45660:SF11">
    <property type="entry name" value="OS08G0400200 PROTEIN"/>
    <property type="match status" value="1"/>
</dbReference>
<feature type="region of interest" description="Disordered" evidence="4">
    <location>
        <begin position="690"/>
        <end position="774"/>
    </location>
</feature>
<sequence length="1311" mass="139582">MAVDASCGGVSKEVVATDGGDSLVSQELEEGEVAEEAYSDVDSQNVAVDDSLAAATEDVKVMNKCKGTLTRAAAEPCAEGPSKEHFKGTRECENDRMGKSSMNVATEVFGDGMVRSKIPLIARKAVKSPLNTLHRRPFSKGKEECVVTNSASCGPKKKLKVKGAYQTKDIPIKIVSTPGLGGKDNLVDKEALILEDDDILKALAVHDGTLKLYLNASSSVQHHGQHGSGNADDRTKTMMLCRRFQFIRRALVHAVKQGSLKVLRADLEADKIVRKLPGFIKPGPIVGNVRGVEVGDEFLYRVELALVGLHRPYQGGIDTTDHNGVLVAISIVASGGYPDRLSSSGELIYTGSGGQPAGKKKGEDQKLERGNLALKNCIKTKTPVRVIHGFKGQNGKDDSYSRAKQISAFTYDGLYRVVDYWREGLKGSMLRRTRSYMGLVEGRVAAGDGSLGGVDRRRRAAERAAEKRGGWRRGMDRWEALIAAAARRSEPPRSGWAEWGGGGDARAGAAALPSRCPRRPVAAAGGRGEGGDRMRGRGGEEGTWTAHGGGGRGAERAGAVVAPTRTADTAGTGTGRNAVAVGGGAAEDVVVIVSGRRSVGEPTLDVSEMLLQAAQAWRSQRTQREARPDALPPRSPPRPVAADGRGGSGEGTSRARGRGEEGTARGGDGEMMALVRTVDVAVAGGLATLTHGGERDAGAAVATEEKRNGGEVGTKRGMEERAARSPPPPKRSAVSSVRQFPPGCGRDAALPLGRRHGRGRDGDGGVPPLAGNRTDLPLEAVVDGGDPIANVHQIFSKSSHAMDENQVACKVGSLEDVVQEGAANSGELLGWKQVLAQAANVLPKRRMVSATRRFPPGCGRDVKTGSGLEFMAVDASCGGVSKEVVATDGGDSLVSQELEGEVADEAYSDVDSQNVAVDDSMAAATEDVKVMNKCKGTLPRAAAEPCAEGPSKEHFKGTRECENDRMGKSSMNVATEVFGDGMMRSKILLTARKAVKSPLNTLHRWPFSKGKEECAVTNSAPFGPKKKFKVKGAYQTKDIPIKIVSTPGLGGKDNLVDKEALILEDDDILKALAVHDGTLKLYLNASSSVQHHGQHGSGNADDRTKTMMLCRRFQFIRRALVHAVKQGSLKVLRADLEADKIVRKLPGFIKPGPIVGNVRGVEVGDEFLYRVELALVGLHRPYQGGIDTTDHNGVLVAISIVASGGYPDRLSSSGELIYTGSGGQPAGKKKGEDQKLERGNLALKNCIKTKTPVRVIHGFKGQNGKDDSYSRAKQISAFTYDGLYHVVDYWREGLKGSMVFKYRLQRIHAYR</sequence>
<protein>
    <recommendedName>
        <fullName evidence="5">YDG domain-containing protein</fullName>
    </recommendedName>
</protein>
<keyword evidence="7" id="KW-1185">Reference proteome</keyword>
<reference evidence="6" key="1">
    <citation type="submission" date="2015-04" db="UniProtKB">
        <authorList>
            <consortium name="EnsemblPlants"/>
        </authorList>
    </citation>
    <scope>IDENTIFICATION</scope>
</reference>
<dbReference type="STRING" id="40149.A0A0E0ELD0"/>
<dbReference type="eggNOG" id="ENOG502S1J4">
    <property type="taxonomic scope" value="Eukaryota"/>
</dbReference>
<feature type="compositionally biased region" description="Basic and acidic residues" evidence="4">
    <location>
        <begin position="950"/>
        <end position="964"/>
    </location>
</feature>
<dbReference type="InterPro" id="IPR051357">
    <property type="entry name" value="H3K9_HMTase_SUVAR3-9"/>
</dbReference>
<name>A0A0E0ELD0_9ORYZ</name>
<evidence type="ECO:0000256" key="3">
    <source>
        <dbReference type="PROSITE-ProRule" id="PRU00358"/>
    </source>
</evidence>
<dbReference type="InterPro" id="IPR003105">
    <property type="entry name" value="SRA_YDG"/>
</dbReference>
<feature type="compositionally biased region" description="Pro residues" evidence="4">
    <location>
        <begin position="630"/>
        <end position="639"/>
    </location>
</feature>
<feature type="domain" description="YDG" evidence="5">
    <location>
        <begin position="1156"/>
        <end position="1306"/>
    </location>
</feature>
<feature type="region of interest" description="Disordered" evidence="4">
    <location>
        <begin position="615"/>
        <end position="670"/>
    </location>
</feature>
<feature type="region of interest" description="Disordered" evidence="4">
    <location>
        <begin position="943"/>
        <end position="964"/>
    </location>
</feature>
<dbReference type="PANTHER" id="PTHR45660">
    <property type="entry name" value="HISTONE-LYSINE N-METHYLTRANSFERASE SETMAR"/>
    <property type="match status" value="1"/>
</dbReference>
<dbReference type="InterPro" id="IPR036987">
    <property type="entry name" value="SRA-YDG_sf"/>
</dbReference>
<dbReference type="Pfam" id="PF02182">
    <property type="entry name" value="SAD_SRA"/>
    <property type="match status" value="2"/>
</dbReference>
<feature type="compositionally biased region" description="Basic and acidic residues" evidence="4">
    <location>
        <begin position="692"/>
        <end position="723"/>
    </location>
</feature>
<reference evidence="6" key="2">
    <citation type="submission" date="2018-05" db="EMBL/GenBank/DDBJ databases">
        <title>OmerRS3 (Oryza meridionalis Reference Sequence Version 3).</title>
        <authorList>
            <person name="Zhang J."/>
            <person name="Kudrna D."/>
            <person name="Lee S."/>
            <person name="Talag J."/>
            <person name="Welchert J."/>
            <person name="Wing R.A."/>
        </authorList>
    </citation>
    <scope>NUCLEOTIDE SEQUENCE [LARGE SCALE GENOMIC DNA]</scope>
    <source>
        <strain evidence="6">cv. OR44</strain>
    </source>
</reference>
<dbReference type="InterPro" id="IPR015947">
    <property type="entry name" value="PUA-like_sf"/>
</dbReference>
<evidence type="ECO:0000256" key="2">
    <source>
        <dbReference type="ARBA" id="ARBA00023242"/>
    </source>
</evidence>
<dbReference type="HOGENOM" id="CLU_260724_0_0_1"/>
<dbReference type="Proteomes" id="UP000008021">
    <property type="component" value="Chromosome 8"/>
</dbReference>
<dbReference type="Gene3D" id="2.30.280.10">
    <property type="entry name" value="SRA-YDG"/>
    <property type="match status" value="2"/>
</dbReference>
<accession>A0A0E0ELD0</accession>
<feature type="compositionally biased region" description="Basic and acidic residues" evidence="4">
    <location>
        <begin position="529"/>
        <end position="540"/>
    </location>
</feature>
<dbReference type="GO" id="GO:0003690">
    <property type="term" value="F:double-stranded DNA binding"/>
    <property type="evidence" value="ECO:0007669"/>
    <property type="project" value="TreeGrafter"/>
</dbReference>
<dbReference type="EnsemblPlants" id="OMERI08G11880.1">
    <property type="protein sequence ID" value="OMERI08G11880.1"/>
    <property type="gene ID" value="OMERI08G11880"/>
</dbReference>
<feature type="region of interest" description="Disordered" evidence="4">
    <location>
        <begin position="486"/>
        <end position="557"/>
    </location>
</feature>